<dbReference type="GO" id="GO:0016052">
    <property type="term" value="P:carbohydrate catabolic process"/>
    <property type="evidence" value="ECO:0007669"/>
    <property type="project" value="TreeGrafter"/>
</dbReference>
<name>A0A0Q9YIF4_9GAMM</name>
<keyword evidence="4 8" id="KW-0456">Lyase</keyword>
<dbReference type="RefSeq" id="WP_057623256.1">
    <property type="nucleotide sequence ID" value="NZ_LKHV02000001.1"/>
</dbReference>
<proteinExistence type="inferred from homology"/>
<evidence type="ECO:0000256" key="3">
    <source>
        <dbReference type="ARBA" id="ARBA00012515"/>
    </source>
</evidence>
<dbReference type="GO" id="GO:0009264">
    <property type="term" value="P:deoxyribonucleotide catabolic process"/>
    <property type="evidence" value="ECO:0007669"/>
    <property type="project" value="UniProtKB-UniRule"/>
</dbReference>
<evidence type="ECO:0000313" key="8">
    <source>
        <dbReference type="EMBL" id="KRG19449.1"/>
    </source>
</evidence>
<reference evidence="9" key="2">
    <citation type="journal article" date="2016" name="Genome Announc.">
        <title>Draft Genome Sequences of Two Novel Amoeba-Resistant Intranuclear Bacteria, 'Candidatus Berkiella cookevillensis' and 'Candidatus Berkiella aquae'.</title>
        <authorList>
            <person name="Mehari Y.T."/>
            <person name="Arivett B.A."/>
            <person name="Farone A.L."/>
            <person name="Gunderson J.H."/>
            <person name="Farone M.B."/>
        </authorList>
    </citation>
    <scope>NUCLEOTIDE SEQUENCE</scope>
    <source>
        <strain evidence="9">CC99</strain>
    </source>
</reference>
<dbReference type="OrthoDB" id="6579831at2"/>
<comment type="pathway">
    <text evidence="1">Carbohydrate degradation; 2-deoxy-D-ribose 1-phosphate degradation; D-glyceraldehyde 3-phosphate and acetaldehyde from 2-deoxy-alpha-D-ribose 1-phosphate: step 2/2.</text>
</comment>
<comment type="caution">
    <text evidence="8">The sequence shown here is derived from an EMBL/GenBank/DDBJ whole genome shotgun (WGS) entry which is preliminary data.</text>
</comment>
<keyword evidence="5" id="KW-0704">Schiff base</keyword>
<protein>
    <recommendedName>
        <fullName evidence="3 7">Deoxyribose-phosphate aldolase</fullName>
        <ecNumber evidence="3 7">4.1.2.4</ecNumber>
    </recommendedName>
</protein>
<dbReference type="EC" id="4.1.2.4" evidence="3 7"/>
<accession>A0A0Q9YIF4</accession>
<evidence type="ECO:0000256" key="6">
    <source>
        <dbReference type="ARBA" id="ARBA00048791"/>
    </source>
</evidence>
<dbReference type="STRING" id="437022.CC99x_00461"/>
<evidence type="ECO:0000313" key="10">
    <source>
        <dbReference type="Proteomes" id="UP000051494"/>
    </source>
</evidence>
<dbReference type="SMART" id="SM01133">
    <property type="entry name" value="DeoC"/>
    <property type="match status" value="1"/>
</dbReference>
<evidence type="ECO:0000256" key="1">
    <source>
        <dbReference type="ARBA" id="ARBA00004816"/>
    </source>
</evidence>
<dbReference type="GO" id="GO:0005737">
    <property type="term" value="C:cytoplasm"/>
    <property type="evidence" value="ECO:0007669"/>
    <property type="project" value="InterPro"/>
</dbReference>
<dbReference type="NCBIfam" id="TIGR00126">
    <property type="entry name" value="deoC"/>
    <property type="match status" value="1"/>
</dbReference>
<dbReference type="EMBL" id="LKHV02000001">
    <property type="protein sequence ID" value="MCS5707445.1"/>
    <property type="molecule type" value="Genomic_DNA"/>
</dbReference>
<comment type="similarity">
    <text evidence="2">Belongs to the DeoC/FbaB aldolase family. DeoC type 2 subfamily.</text>
</comment>
<dbReference type="InterPro" id="IPR011343">
    <property type="entry name" value="DeoC"/>
</dbReference>
<evidence type="ECO:0000256" key="7">
    <source>
        <dbReference type="NCBIfam" id="TIGR00126"/>
    </source>
</evidence>
<dbReference type="AlphaFoldDB" id="A0A0Q9YIF4"/>
<evidence type="ECO:0000256" key="4">
    <source>
        <dbReference type="ARBA" id="ARBA00023239"/>
    </source>
</evidence>
<dbReference type="InterPro" id="IPR002915">
    <property type="entry name" value="DeoC/FbaB/LacD_aldolase"/>
</dbReference>
<dbReference type="InterPro" id="IPR013785">
    <property type="entry name" value="Aldolase_TIM"/>
</dbReference>
<keyword evidence="10" id="KW-1185">Reference proteome</keyword>
<dbReference type="SUPFAM" id="SSF51569">
    <property type="entry name" value="Aldolase"/>
    <property type="match status" value="1"/>
</dbReference>
<dbReference type="GO" id="GO:0004139">
    <property type="term" value="F:deoxyribose-phosphate aldolase activity"/>
    <property type="evidence" value="ECO:0007669"/>
    <property type="project" value="UniProtKB-UniRule"/>
</dbReference>
<dbReference type="PIRSF" id="PIRSF001357">
    <property type="entry name" value="DeoC"/>
    <property type="match status" value="1"/>
</dbReference>
<evidence type="ECO:0000256" key="2">
    <source>
        <dbReference type="ARBA" id="ARBA00009473"/>
    </source>
</evidence>
<dbReference type="EMBL" id="LKHV01000002">
    <property type="protein sequence ID" value="KRG19449.1"/>
    <property type="molecule type" value="Genomic_DNA"/>
</dbReference>
<dbReference type="PANTHER" id="PTHR10889">
    <property type="entry name" value="DEOXYRIBOSE-PHOSPHATE ALDOLASE"/>
    <property type="match status" value="1"/>
</dbReference>
<evidence type="ECO:0000313" key="9">
    <source>
        <dbReference type="EMBL" id="MCS5707445.1"/>
    </source>
</evidence>
<organism evidence="8">
    <name type="scientific">Candidatus Berkiella cookevillensis</name>
    <dbReference type="NCBI Taxonomy" id="437022"/>
    <lineage>
        <taxon>Bacteria</taxon>
        <taxon>Pseudomonadati</taxon>
        <taxon>Pseudomonadota</taxon>
        <taxon>Gammaproteobacteria</taxon>
        <taxon>Candidatus Berkiellales</taxon>
        <taxon>Candidatus Berkiellaceae</taxon>
        <taxon>Candidatus Berkiella</taxon>
    </lineage>
</organism>
<reference evidence="8" key="1">
    <citation type="submission" date="2015-09" db="EMBL/GenBank/DDBJ databases">
        <title>Draft Genome Sequences of Two Novel Amoeba-resistant Intranuclear Bacteria, Candidatus Berkiella cookevillensis and Candidatus Berkiella aquae.</title>
        <authorList>
            <person name="Mehari Y.T."/>
            <person name="Arivett B.A."/>
            <person name="Farone A.L."/>
            <person name="Gunderson J.H."/>
            <person name="Farone M.B."/>
        </authorList>
    </citation>
    <scope>NUCLEOTIDE SEQUENCE [LARGE SCALE GENOMIC DNA]</scope>
    <source>
        <strain evidence="8">CC99</strain>
    </source>
</reference>
<dbReference type="Pfam" id="PF01791">
    <property type="entry name" value="DeoC"/>
    <property type="match status" value="1"/>
</dbReference>
<sequence>MNSLVALLDATLLEDHIDDHAIKIWCNRIRSLKPLPAAICTYLHNIETIQKHLSDYAIPIATVINFPHGLYEAEDIQSEIRQALSLGVSELDIVIPYGKWLQKKDPLMIIDFILQCRSWAGDKIILKFILETGAIQSMEDIGVLTELLCQYGVHFIKTSTGKMVPGATDMAVEAIAAAVKRYYDLTTHKVGIKVAGGVRTLEQANHYVNIIREQLGDAWIEPRYLRLGASRLLDEIIRNRCGG</sequence>
<dbReference type="PANTHER" id="PTHR10889:SF3">
    <property type="entry name" value="DEOXYRIBOSE-PHOSPHATE ALDOLASE"/>
    <property type="match status" value="1"/>
</dbReference>
<evidence type="ECO:0000256" key="5">
    <source>
        <dbReference type="ARBA" id="ARBA00023270"/>
    </source>
</evidence>
<dbReference type="Proteomes" id="UP000051494">
    <property type="component" value="Unassembled WGS sequence"/>
</dbReference>
<gene>
    <name evidence="8" type="primary">deoC</name>
    <name evidence="9" type="ORF">CC99x_000860</name>
    <name evidence="8" type="ORF">CC99x_00461</name>
</gene>
<reference evidence="9" key="3">
    <citation type="submission" date="2021-06" db="EMBL/GenBank/DDBJ databases">
        <title>Genomic Description and Analysis of Intracellular Bacteria, Candidatus Berkiella cookevillensis and Candidatus Berkiella aquae.</title>
        <authorList>
            <person name="Kidane D.T."/>
            <person name="Mehari Y.T."/>
            <person name="Rice F.C."/>
            <person name="Arivett B.A."/>
            <person name="Farone A.L."/>
            <person name="Berk S.G."/>
            <person name="Farone M.B."/>
        </authorList>
    </citation>
    <scope>NUCLEOTIDE SEQUENCE</scope>
    <source>
        <strain evidence="9">CC99</strain>
    </source>
</reference>
<comment type="catalytic activity">
    <reaction evidence="6">
        <text>2-deoxy-D-ribose 5-phosphate = D-glyceraldehyde 3-phosphate + acetaldehyde</text>
        <dbReference type="Rhea" id="RHEA:12821"/>
        <dbReference type="ChEBI" id="CHEBI:15343"/>
        <dbReference type="ChEBI" id="CHEBI:59776"/>
        <dbReference type="ChEBI" id="CHEBI:62877"/>
        <dbReference type="EC" id="4.1.2.4"/>
    </reaction>
</comment>
<dbReference type="Gene3D" id="3.20.20.70">
    <property type="entry name" value="Aldolase class I"/>
    <property type="match status" value="1"/>
</dbReference>